<feature type="domain" description="3-oxo-5-alpha-steroid 4-dehydrogenase C-terminal" evidence="7">
    <location>
        <begin position="233"/>
        <end position="348"/>
    </location>
</feature>
<evidence type="ECO:0000256" key="5">
    <source>
        <dbReference type="ARBA" id="ARBA00023136"/>
    </source>
</evidence>
<organism evidence="8 9">
    <name type="scientific">Rehmannia glutinosa</name>
    <name type="common">Chinese foxglove</name>
    <dbReference type="NCBI Taxonomy" id="99300"/>
    <lineage>
        <taxon>Eukaryota</taxon>
        <taxon>Viridiplantae</taxon>
        <taxon>Streptophyta</taxon>
        <taxon>Embryophyta</taxon>
        <taxon>Tracheophyta</taxon>
        <taxon>Spermatophyta</taxon>
        <taxon>Magnoliopsida</taxon>
        <taxon>eudicotyledons</taxon>
        <taxon>Gunneridae</taxon>
        <taxon>Pentapetalae</taxon>
        <taxon>asterids</taxon>
        <taxon>lamiids</taxon>
        <taxon>Lamiales</taxon>
        <taxon>Orobanchaceae</taxon>
        <taxon>Rehmannieae</taxon>
        <taxon>Rehmannia</taxon>
    </lineage>
</organism>
<evidence type="ECO:0000256" key="6">
    <source>
        <dbReference type="SAM" id="Phobius"/>
    </source>
</evidence>
<keyword evidence="4 6" id="KW-1133">Transmembrane helix</keyword>
<feature type="transmembrane region" description="Helical" evidence="6">
    <location>
        <begin position="232"/>
        <end position="248"/>
    </location>
</feature>
<evidence type="ECO:0000313" key="9">
    <source>
        <dbReference type="Proteomes" id="UP001318860"/>
    </source>
</evidence>
<dbReference type="Proteomes" id="UP001318860">
    <property type="component" value="Unassembled WGS sequence"/>
</dbReference>
<evidence type="ECO:0000256" key="1">
    <source>
        <dbReference type="ARBA" id="ARBA00004127"/>
    </source>
</evidence>
<protein>
    <recommendedName>
        <fullName evidence="7">3-oxo-5-alpha-steroid 4-dehydrogenase C-terminal domain-containing protein</fullName>
    </recommendedName>
</protein>
<feature type="transmembrane region" description="Helical" evidence="6">
    <location>
        <begin position="132"/>
        <end position="151"/>
    </location>
</feature>
<accession>A0ABR0WT58</accession>
<keyword evidence="9" id="KW-1185">Reference proteome</keyword>
<comment type="subcellular location">
    <subcellularLocation>
        <location evidence="1">Endomembrane system</location>
        <topology evidence="1">Multi-pass membrane protein</topology>
    </subcellularLocation>
</comment>
<name>A0ABR0WT58_REHGL</name>
<keyword evidence="3 6" id="KW-0812">Transmembrane</keyword>
<dbReference type="EMBL" id="JABTTQ020000008">
    <property type="protein sequence ID" value="KAK6150324.1"/>
    <property type="molecule type" value="Genomic_DNA"/>
</dbReference>
<dbReference type="PROSITE" id="PS50244">
    <property type="entry name" value="S5A_REDUCTASE"/>
    <property type="match status" value="1"/>
</dbReference>
<evidence type="ECO:0000256" key="3">
    <source>
        <dbReference type="ARBA" id="ARBA00022692"/>
    </source>
</evidence>
<dbReference type="InterPro" id="IPR039698">
    <property type="entry name" value="Dfg10/SRD5A3"/>
</dbReference>
<keyword evidence="5 6" id="KW-0472">Membrane</keyword>
<feature type="transmembrane region" description="Helical" evidence="6">
    <location>
        <begin position="286"/>
        <end position="302"/>
    </location>
</feature>
<dbReference type="Pfam" id="PF02544">
    <property type="entry name" value="Steroid_dh"/>
    <property type="match status" value="1"/>
</dbReference>
<feature type="transmembrane region" description="Helical" evidence="6">
    <location>
        <begin position="12"/>
        <end position="36"/>
    </location>
</feature>
<sequence>MNAFSTMVNQALPMVLISLLRAVWIAGTLPIVIASIPSSKVDAFRELLLKLSRRGKVMESSSKKLSVPQKFFCHFYILAVIWTSFLLVATWLYAYKTAPTVSESVLYSSIASHLTGISHEFSLRKSHSSLNYTYGIWKSVFLLLLMEAQVLRRLFESIYVFKYSPSARMHIAGYLTGLIFYTAAPLSLCCTYFLDVFKFIANMFVEFVVKGKDRMQVIEFDLWGLVNPFIQLKWYVWIGAAFFFWGWIHQQRCHAILGSLRENDQKVNDYAIPHGDWFKYVSSPHYLAEIVIYGGLVIASGFSDITMWLLFGFVVANLAFAAAETQRWYLRKFDNYPRNRCAIIPFVY</sequence>
<gene>
    <name evidence="8" type="ORF">DH2020_015256</name>
</gene>
<proteinExistence type="predicted"/>
<comment type="caution">
    <text evidence="8">The sequence shown here is derived from an EMBL/GenBank/DDBJ whole genome shotgun (WGS) entry which is preliminary data.</text>
</comment>
<reference evidence="8 9" key="1">
    <citation type="journal article" date="2021" name="Comput. Struct. Biotechnol. J.">
        <title>De novo genome assembly of the potent medicinal plant Rehmannia glutinosa using nanopore technology.</title>
        <authorList>
            <person name="Ma L."/>
            <person name="Dong C."/>
            <person name="Song C."/>
            <person name="Wang X."/>
            <person name="Zheng X."/>
            <person name="Niu Y."/>
            <person name="Chen S."/>
            <person name="Feng W."/>
        </authorList>
    </citation>
    <scope>NUCLEOTIDE SEQUENCE [LARGE SCALE GENOMIC DNA]</scope>
    <source>
        <strain evidence="8">DH-2019</strain>
    </source>
</reference>
<feature type="transmembrane region" description="Helical" evidence="6">
    <location>
        <begin position="171"/>
        <end position="194"/>
    </location>
</feature>
<dbReference type="PANTHER" id="PTHR14624">
    <property type="entry name" value="DFG10 PROTEIN"/>
    <property type="match status" value="1"/>
</dbReference>
<evidence type="ECO:0000256" key="4">
    <source>
        <dbReference type="ARBA" id="ARBA00022989"/>
    </source>
</evidence>
<comment type="pathway">
    <text evidence="2">Protein modification; protein glycosylation.</text>
</comment>
<dbReference type="InterPro" id="IPR001104">
    <property type="entry name" value="3-oxo-5_a-steroid_4-DH_C"/>
</dbReference>
<dbReference type="PANTHER" id="PTHR14624:SF0">
    <property type="entry name" value="POLYPRENOL REDUCTASE"/>
    <property type="match status" value="1"/>
</dbReference>
<evidence type="ECO:0000313" key="8">
    <source>
        <dbReference type="EMBL" id="KAK6150324.1"/>
    </source>
</evidence>
<evidence type="ECO:0000259" key="7">
    <source>
        <dbReference type="Pfam" id="PF02544"/>
    </source>
</evidence>
<evidence type="ECO:0000256" key="2">
    <source>
        <dbReference type="ARBA" id="ARBA00004922"/>
    </source>
</evidence>
<feature type="transmembrane region" description="Helical" evidence="6">
    <location>
        <begin position="71"/>
        <end position="94"/>
    </location>
</feature>